<protein>
    <submittedName>
        <fullName evidence="3">Histidine kinase</fullName>
    </submittedName>
</protein>
<reference evidence="3 4" key="1">
    <citation type="submission" date="2021-03" db="EMBL/GenBank/DDBJ databases">
        <title>Flavobacterium kribbensis sp. nov, an endophytic bacteria, isolated from soybean.</title>
        <authorList>
            <person name="Lee J."/>
            <person name="Seo J."/>
        </authorList>
    </citation>
    <scope>NUCLEOTIDE SEQUENCE [LARGE SCALE GENOMIC DNA]</scope>
    <source>
        <strain evidence="3 4">BB8</strain>
    </source>
</reference>
<keyword evidence="1" id="KW-0812">Transmembrane</keyword>
<dbReference type="InterPro" id="IPR050640">
    <property type="entry name" value="Bact_2-comp_sensor_kinase"/>
</dbReference>
<accession>A0ABX7QDW6</accession>
<dbReference type="InterPro" id="IPR010559">
    <property type="entry name" value="Sig_transdc_His_kin_internal"/>
</dbReference>
<evidence type="ECO:0000259" key="2">
    <source>
        <dbReference type="Pfam" id="PF06580"/>
    </source>
</evidence>
<evidence type="ECO:0000313" key="3">
    <source>
        <dbReference type="EMBL" id="QSW88788.1"/>
    </source>
</evidence>
<keyword evidence="3" id="KW-0418">Kinase</keyword>
<dbReference type="InterPro" id="IPR011990">
    <property type="entry name" value="TPR-like_helical_dom_sf"/>
</dbReference>
<dbReference type="EMBL" id="CP071448">
    <property type="protein sequence ID" value="QSW88788.1"/>
    <property type="molecule type" value="Genomic_DNA"/>
</dbReference>
<dbReference type="Gene3D" id="1.25.40.10">
    <property type="entry name" value="Tetratricopeptide repeat domain"/>
    <property type="match status" value="2"/>
</dbReference>
<dbReference type="GO" id="GO:0016301">
    <property type="term" value="F:kinase activity"/>
    <property type="evidence" value="ECO:0007669"/>
    <property type="project" value="UniProtKB-KW"/>
</dbReference>
<dbReference type="PANTHER" id="PTHR34220">
    <property type="entry name" value="SENSOR HISTIDINE KINASE YPDA"/>
    <property type="match status" value="1"/>
</dbReference>
<evidence type="ECO:0000313" key="4">
    <source>
        <dbReference type="Proteomes" id="UP000663440"/>
    </source>
</evidence>
<feature type="domain" description="Signal transduction histidine kinase internal region" evidence="2">
    <location>
        <begin position="463"/>
        <end position="540"/>
    </location>
</feature>
<name>A0ABX7QDW6_9FLAO</name>
<dbReference type="SUPFAM" id="SSF55874">
    <property type="entry name" value="ATPase domain of HSP90 chaperone/DNA topoisomerase II/histidine kinase"/>
    <property type="match status" value="1"/>
</dbReference>
<dbReference type="Proteomes" id="UP000663440">
    <property type="component" value="Chromosome"/>
</dbReference>
<keyword evidence="1" id="KW-0472">Membrane</keyword>
<sequence length="670" mass="76801">MPQNFTINFKKQKRIVLLFFFFITTVIQAQISAVEKMAEEGFAKRFSDTTASIKIQKQELRLAKKNNSKEDEAICYAYLALTQRKLLHLKEFIHYADMSYDLAQKGTSSRAKAFASAAMGSLKSYIDDKSQAINYLLEAYTLFSKENAHDQCAKIAADISYLFYPASPEKEEKYAREALAHASKSGDPESQLFARLAFGSFLSDKLESEGKEEWQRAMKFFLETVSLAEKNADKIVSKSTIGIAYVNLADLYTKGPKPINEKAFLSNLEKATAIAKKYNVKIIFRSAIGLEGYYFTQKGDYLRAELLFINGIKYQQSLPYTDNYLMAAFYNSLKDVAVKRGDFEAYYAYDTSFTKYNQLKYKESAQSMLQNADARYESSKKAERIKQLELENGLEQKNKLLGYGIAGVLLIGLVFMFRSYHYRQRYYQNREDLLKQEQVHNELKIQLMEKETIENLSARLSLERRLLRSQMDPHFIFNALGNIQSMILQKDTLPAVSYLNKFAKLTRQILEQSRKETISLEEEINTLQNYIELQQLRLNNGFDYKIECDANVETDILIPPLLIQPFIENAVEHGLKPQENNVRGLIEIYFKEDEEQRTLICTITDNGIGLTASRKIKINETHQSLSTTITDERLSIMQKESPNAGFTVSEKDPVTDTHGCVVIINIPILS</sequence>
<evidence type="ECO:0000256" key="1">
    <source>
        <dbReference type="SAM" id="Phobius"/>
    </source>
</evidence>
<dbReference type="PANTHER" id="PTHR34220:SF7">
    <property type="entry name" value="SENSOR HISTIDINE KINASE YPDA"/>
    <property type="match status" value="1"/>
</dbReference>
<keyword evidence="3" id="KW-0808">Transferase</keyword>
<proteinExistence type="predicted"/>
<feature type="transmembrane region" description="Helical" evidence="1">
    <location>
        <begin position="400"/>
        <end position="420"/>
    </location>
</feature>
<keyword evidence="1" id="KW-1133">Transmembrane helix</keyword>
<organism evidence="3 4">
    <name type="scientific">Flavobacterium endoglycinae</name>
    <dbReference type="NCBI Taxonomy" id="2816357"/>
    <lineage>
        <taxon>Bacteria</taxon>
        <taxon>Pseudomonadati</taxon>
        <taxon>Bacteroidota</taxon>
        <taxon>Flavobacteriia</taxon>
        <taxon>Flavobacteriales</taxon>
        <taxon>Flavobacteriaceae</taxon>
        <taxon>Flavobacterium</taxon>
    </lineage>
</organism>
<gene>
    <name evidence="3" type="ORF">J0383_21430</name>
</gene>
<dbReference type="RefSeq" id="WP_207295987.1">
    <property type="nucleotide sequence ID" value="NZ_CP071448.1"/>
</dbReference>
<dbReference type="Gene3D" id="3.30.565.10">
    <property type="entry name" value="Histidine kinase-like ATPase, C-terminal domain"/>
    <property type="match status" value="1"/>
</dbReference>
<dbReference type="Pfam" id="PF06580">
    <property type="entry name" value="His_kinase"/>
    <property type="match status" value="1"/>
</dbReference>
<keyword evidence="4" id="KW-1185">Reference proteome</keyword>
<dbReference type="InterPro" id="IPR036890">
    <property type="entry name" value="HATPase_C_sf"/>
</dbReference>